<dbReference type="SUPFAM" id="SSF53756">
    <property type="entry name" value="UDP-Glycosyltransferase/glycogen phosphorylase"/>
    <property type="match status" value="1"/>
</dbReference>
<sequence>MKLIYIANFRMPTEKAHGYQVAKMCESFATQSHRSYADYERGNNADKIEIELIIPTRRNEIKADLFEYYGIERNFKVMQILTPDFIAMTPLFLRKIGFILQSIFFLIKLLTVKSSADSVIYSRNPEIVFLFSRRGYKTVFESHRWPQSKIWLHKYFIKKAVKVIAVTNTLAELYKKCRLPAGRQGFKESDILVARDGVDLKIFDINISKEDARAKLGLPQNAVLLGYTGATHTMGMGKGLEDMTEAVAEILKSRQNVFLVSVGGNKTYTEGNNLFIERVPRAKLALYQKAFDVLLMPFPKTTHYSYYMSPMKMFEYMASKRPIVASNLPSVREVLNENNAILVEAGNPKALAAGIEKILNDSALGRQLAARAYEDVQSYTWEKRATKIIGFIF</sequence>
<name>A0A1F5WZF9_9BACT</name>
<reference evidence="1 2" key="1">
    <citation type="journal article" date="2016" name="Nat. Commun.">
        <title>Thousands of microbial genomes shed light on interconnected biogeochemical processes in an aquifer system.</title>
        <authorList>
            <person name="Anantharaman K."/>
            <person name="Brown C.T."/>
            <person name="Hug L.A."/>
            <person name="Sharon I."/>
            <person name="Castelle C.J."/>
            <person name="Probst A.J."/>
            <person name="Thomas B.C."/>
            <person name="Singh A."/>
            <person name="Wilkins M.J."/>
            <person name="Karaoz U."/>
            <person name="Brodie E.L."/>
            <person name="Williams K.H."/>
            <person name="Hubbard S.S."/>
            <person name="Banfield J.F."/>
        </authorList>
    </citation>
    <scope>NUCLEOTIDE SEQUENCE [LARGE SCALE GENOMIC DNA]</scope>
</reference>
<dbReference type="PANTHER" id="PTHR12526:SF622">
    <property type="entry name" value="GLYCOSYLTRANSFERASE (GROUP I)"/>
    <property type="match status" value="1"/>
</dbReference>
<dbReference type="Pfam" id="PF13692">
    <property type="entry name" value="Glyco_trans_1_4"/>
    <property type="match status" value="1"/>
</dbReference>
<dbReference type="PANTHER" id="PTHR12526">
    <property type="entry name" value="GLYCOSYLTRANSFERASE"/>
    <property type="match status" value="1"/>
</dbReference>
<evidence type="ECO:0000313" key="2">
    <source>
        <dbReference type="Proteomes" id="UP000178114"/>
    </source>
</evidence>
<dbReference type="AlphaFoldDB" id="A0A1F5WZF9"/>
<proteinExistence type="predicted"/>
<dbReference type="Proteomes" id="UP000178114">
    <property type="component" value="Unassembled WGS sequence"/>
</dbReference>
<organism evidence="1 2">
    <name type="scientific">Candidatus Giovannonibacteria bacterium RIFCSPLOWO2_01_FULL_45_34</name>
    <dbReference type="NCBI Taxonomy" id="1798351"/>
    <lineage>
        <taxon>Bacteria</taxon>
        <taxon>Candidatus Giovannoniibacteriota</taxon>
    </lineage>
</organism>
<protein>
    <recommendedName>
        <fullName evidence="3">Glycosyl transferase family 1 domain-containing protein</fullName>
    </recommendedName>
</protein>
<dbReference type="EMBL" id="MFID01000031">
    <property type="protein sequence ID" value="OGF80701.1"/>
    <property type="molecule type" value="Genomic_DNA"/>
</dbReference>
<comment type="caution">
    <text evidence="1">The sequence shown here is derived from an EMBL/GenBank/DDBJ whole genome shotgun (WGS) entry which is preliminary data.</text>
</comment>
<evidence type="ECO:0008006" key="3">
    <source>
        <dbReference type="Google" id="ProtNLM"/>
    </source>
</evidence>
<evidence type="ECO:0000313" key="1">
    <source>
        <dbReference type="EMBL" id="OGF80701.1"/>
    </source>
</evidence>
<gene>
    <name evidence="1" type="ORF">A2930_01885</name>
</gene>
<dbReference type="STRING" id="1798351.A2930_01885"/>
<accession>A0A1F5WZF9</accession>
<dbReference type="Gene3D" id="3.40.50.2000">
    <property type="entry name" value="Glycogen Phosphorylase B"/>
    <property type="match status" value="2"/>
</dbReference>